<dbReference type="InterPro" id="IPR036097">
    <property type="entry name" value="HisK_dim/P_sf"/>
</dbReference>
<dbReference type="CDD" id="cd00082">
    <property type="entry name" value="HisKA"/>
    <property type="match status" value="1"/>
</dbReference>
<dbReference type="PROSITE" id="PS50109">
    <property type="entry name" value="HIS_KIN"/>
    <property type="match status" value="1"/>
</dbReference>
<dbReference type="PANTHER" id="PTHR43711:SF26">
    <property type="entry name" value="SENSOR HISTIDINE KINASE RCSC"/>
    <property type="match status" value="1"/>
</dbReference>
<dbReference type="PRINTS" id="PR00344">
    <property type="entry name" value="BCTRLSENSOR"/>
</dbReference>
<dbReference type="InterPro" id="IPR003661">
    <property type="entry name" value="HisK_dim/P_dom"/>
</dbReference>
<dbReference type="InterPro" id="IPR013655">
    <property type="entry name" value="PAS_fold_3"/>
</dbReference>
<evidence type="ECO:0000256" key="3">
    <source>
        <dbReference type="ARBA" id="ARBA00022553"/>
    </source>
</evidence>
<dbReference type="CDD" id="cd00130">
    <property type="entry name" value="PAS"/>
    <property type="match status" value="1"/>
</dbReference>
<keyword evidence="4" id="KW-0808">Transferase</keyword>
<feature type="domain" description="Histidine kinase" evidence="8">
    <location>
        <begin position="619"/>
        <end position="839"/>
    </location>
</feature>
<gene>
    <name evidence="9" type="ORF">SAMN06265368_0682</name>
</gene>
<dbReference type="EC" id="2.7.13.3" evidence="2"/>
<keyword evidence="3" id="KW-0597">Phosphoprotein</keyword>
<dbReference type="RefSeq" id="WP_097151985.1">
    <property type="nucleotide sequence ID" value="NZ_OBEL01000001.1"/>
</dbReference>
<dbReference type="InterPro" id="IPR004358">
    <property type="entry name" value="Sig_transdc_His_kin-like_C"/>
</dbReference>
<dbReference type="InterPro" id="IPR000014">
    <property type="entry name" value="PAS"/>
</dbReference>
<dbReference type="SUPFAM" id="SSF55785">
    <property type="entry name" value="PYP-like sensor domain (PAS domain)"/>
    <property type="match status" value="2"/>
</dbReference>
<dbReference type="Gene3D" id="1.10.287.130">
    <property type="match status" value="1"/>
</dbReference>
<evidence type="ECO:0000313" key="10">
    <source>
        <dbReference type="Proteomes" id="UP000219439"/>
    </source>
</evidence>
<dbReference type="SMART" id="SM00091">
    <property type="entry name" value="PAS"/>
    <property type="match status" value="2"/>
</dbReference>
<dbReference type="Proteomes" id="UP000219439">
    <property type="component" value="Unassembled WGS sequence"/>
</dbReference>
<evidence type="ECO:0000256" key="1">
    <source>
        <dbReference type="ARBA" id="ARBA00000085"/>
    </source>
</evidence>
<evidence type="ECO:0000259" key="8">
    <source>
        <dbReference type="PROSITE" id="PS50109"/>
    </source>
</evidence>
<keyword evidence="5 9" id="KW-0418">Kinase</keyword>
<dbReference type="GO" id="GO:0000155">
    <property type="term" value="F:phosphorelay sensor kinase activity"/>
    <property type="evidence" value="ECO:0007669"/>
    <property type="project" value="InterPro"/>
</dbReference>
<accession>A0A285NCJ9</accession>
<dbReference type="Pfam" id="PF00512">
    <property type="entry name" value="HisKA"/>
    <property type="match status" value="1"/>
</dbReference>
<comment type="catalytic activity">
    <reaction evidence="1">
        <text>ATP + protein L-histidine = ADP + protein N-phospho-L-histidine.</text>
        <dbReference type="EC" id="2.7.13.3"/>
    </reaction>
</comment>
<dbReference type="InterPro" id="IPR005467">
    <property type="entry name" value="His_kinase_dom"/>
</dbReference>
<organism evidence="9 10">
    <name type="scientific">Cohaesibacter gelatinilyticus</name>
    <dbReference type="NCBI Taxonomy" id="372072"/>
    <lineage>
        <taxon>Bacteria</taxon>
        <taxon>Pseudomonadati</taxon>
        <taxon>Pseudomonadota</taxon>
        <taxon>Alphaproteobacteria</taxon>
        <taxon>Hyphomicrobiales</taxon>
        <taxon>Cohaesibacteraceae</taxon>
    </lineage>
</organism>
<keyword evidence="6" id="KW-0902">Two-component regulatory system</keyword>
<keyword evidence="10" id="KW-1185">Reference proteome</keyword>
<dbReference type="InterPro" id="IPR050736">
    <property type="entry name" value="Sensor_HK_Regulatory"/>
</dbReference>
<dbReference type="OrthoDB" id="9801651at2"/>
<dbReference type="EMBL" id="OBEL01000001">
    <property type="protein sequence ID" value="SNZ07149.1"/>
    <property type="molecule type" value="Genomic_DNA"/>
</dbReference>
<proteinExistence type="predicted"/>
<keyword evidence="7" id="KW-1133">Transmembrane helix</keyword>
<dbReference type="Gene3D" id="3.30.565.10">
    <property type="entry name" value="Histidine kinase-like ATPase, C-terminal domain"/>
    <property type="match status" value="1"/>
</dbReference>
<dbReference type="InterPro" id="IPR035965">
    <property type="entry name" value="PAS-like_dom_sf"/>
</dbReference>
<keyword evidence="7" id="KW-0812">Transmembrane</keyword>
<evidence type="ECO:0000256" key="7">
    <source>
        <dbReference type="SAM" id="Phobius"/>
    </source>
</evidence>
<evidence type="ECO:0000256" key="6">
    <source>
        <dbReference type="ARBA" id="ARBA00023012"/>
    </source>
</evidence>
<evidence type="ECO:0000256" key="2">
    <source>
        <dbReference type="ARBA" id="ARBA00012438"/>
    </source>
</evidence>
<keyword evidence="7" id="KW-0472">Membrane</keyword>
<dbReference type="SMART" id="SM00388">
    <property type="entry name" value="HisKA"/>
    <property type="match status" value="1"/>
</dbReference>
<dbReference type="Pfam" id="PF12860">
    <property type="entry name" value="PAS_7"/>
    <property type="match status" value="1"/>
</dbReference>
<protein>
    <recommendedName>
        <fullName evidence="2">histidine kinase</fullName>
        <ecNumber evidence="2">2.7.13.3</ecNumber>
    </recommendedName>
</protein>
<dbReference type="InterPro" id="IPR003594">
    <property type="entry name" value="HATPase_dom"/>
</dbReference>
<dbReference type="SMART" id="SM00387">
    <property type="entry name" value="HATPase_c"/>
    <property type="match status" value="1"/>
</dbReference>
<dbReference type="Pfam" id="PF08447">
    <property type="entry name" value="PAS_3"/>
    <property type="match status" value="1"/>
</dbReference>
<dbReference type="Gene3D" id="3.30.450.20">
    <property type="entry name" value="PAS domain"/>
    <property type="match status" value="2"/>
</dbReference>
<dbReference type="CDD" id="cd16922">
    <property type="entry name" value="HATPase_EvgS-ArcB-TorS-like"/>
    <property type="match status" value="1"/>
</dbReference>
<dbReference type="Pfam" id="PF02518">
    <property type="entry name" value="HATPase_c"/>
    <property type="match status" value="1"/>
</dbReference>
<evidence type="ECO:0000313" key="9">
    <source>
        <dbReference type="EMBL" id="SNZ07149.1"/>
    </source>
</evidence>
<dbReference type="AlphaFoldDB" id="A0A285NCJ9"/>
<dbReference type="PANTHER" id="PTHR43711">
    <property type="entry name" value="TWO-COMPONENT HISTIDINE KINASE"/>
    <property type="match status" value="1"/>
</dbReference>
<reference evidence="9 10" key="1">
    <citation type="submission" date="2017-09" db="EMBL/GenBank/DDBJ databases">
        <authorList>
            <person name="Ehlers B."/>
            <person name="Leendertz F.H."/>
        </authorList>
    </citation>
    <scope>NUCLEOTIDE SEQUENCE [LARGE SCALE GENOMIC DNA]</scope>
    <source>
        <strain evidence="9 10">DSM 18289</strain>
    </source>
</reference>
<feature type="transmembrane region" description="Helical" evidence="7">
    <location>
        <begin position="264"/>
        <end position="282"/>
    </location>
</feature>
<name>A0A285NCJ9_9HYPH</name>
<evidence type="ECO:0000256" key="5">
    <source>
        <dbReference type="ARBA" id="ARBA00022777"/>
    </source>
</evidence>
<feature type="transmembrane region" description="Helical" evidence="7">
    <location>
        <begin position="48"/>
        <end position="67"/>
    </location>
</feature>
<evidence type="ECO:0000256" key="4">
    <source>
        <dbReference type="ARBA" id="ARBA00022679"/>
    </source>
</evidence>
<sequence>MTQADFASAPNKGRFRFFGTNSPKDVANGQVRLLARPSYFKFAKEEPWLRQVIPVVILIFFGIVVFWRASDLLERKEGLDLDARQDIQMLATLLTERVANQYDRHVVQQETLIAETKSKTTASAKKTKTEKADKLENDAVAATTVPAIDAPGKEAFQEWLFSALPNMDLAKDYQIFLTDENGMIVASIPRNETDMRKTLIDLLGRSQALSTFGASAGVLEITLPNKETALGAVHHLGGGRGSITVLRSTDQLFAVWRRDVSRNVIAFVVMSGIILLIVYAFFSQGARAREADDIHTSSTNRMDAALKRSRSGLWDWDLARGHLYWSQSMYDLLGMPPRTDLIGFAAVKERIHPEDGDLQSHIETLLQANETILDRKFRMLHEEGHWVWIRIRAELSAKPNAAIEPSSGTHGANRLHLIGIAMDVSQQIERDEMGRMADQRLRDAIDAISEAFVLWNHNSQLVLCNQRYRELYSLPSNQDITGLGYQQVMDCGEPQVVHLEEESANELNSLMSDGQEHSATEARQYKAQLADGRWLQISERRTSDGGFVSVGTDITAMKNQETRLLNSEQQLMESVTDLRQSRQDLELQAQQLVVMTEQYAKEKDNAEAANRTKTQFLANISHELRTPLNAIIGFSEVMKQEIFGALGTDKYRDYCNDIHGSGTYLLGLIDDILNMSRLDDGEVELEAESIDLAEVARTTCDASIMELAKSRNLTLTDKLPDDLKAFADPDLVGQVLINLLDNAVKFTPSGGEISLYGFEEAGYSALTIADTGVGIPQDAIDRLGHPFEQVQNQFTKTHKGSGLGLSIARSLVNLNGGTMKIRSRIGQGTRITIRLPQTCSKEAAYALKEEIAASKTPDFSSDSPDLDVPMLEVSPEEAAHAVTSAN</sequence>
<dbReference type="InterPro" id="IPR036890">
    <property type="entry name" value="HATPase_C_sf"/>
</dbReference>
<dbReference type="SUPFAM" id="SSF55874">
    <property type="entry name" value="ATPase domain of HSP90 chaperone/DNA topoisomerase II/histidine kinase"/>
    <property type="match status" value="1"/>
</dbReference>
<dbReference type="SUPFAM" id="SSF47384">
    <property type="entry name" value="Homodimeric domain of signal transducing histidine kinase"/>
    <property type="match status" value="1"/>
</dbReference>